<keyword evidence="1" id="KW-1133">Transmembrane helix</keyword>
<evidence type="ECO:0000256" key="1">
    <source>
        <dbReference type="SAM" id="Phobius"/>
    </source>
</evidence>
<feature type="transmembrane region" description="Helical" evidence="1">
    <location>
        <begin position="6"/>
        <end position="27"/>
    </location>
</feature>
<dbReference type="Proteomes" id="UP000225766">
    <property type="component" value="Unassembled WGS sequence"/>
</dbReference>
<dbReference type="RefSeq" id="WP_098882570.1">
    <property type="nucleotide sequence ID" value="NZ_NUMG01000010.1"/>
</dbReference>
<keyword evidence="1" id="KW-0472">Membrane</keyword>
<protein>
    <submittedName>
        <fullName evidence="2">Uncharacterized protein</fullName>
    </submittedName>
</protein>
<evidence type="ECO:0000313" key="3">
    <source>
        <dbReference type="Proteomes" id="UP000225766"/>
    </source>
</evidence>
<name>A0A2C1LYI5_BACCE</name>
<organism evidence="2 3">
    <name type="scientific">Bacillus cereus</name>
    <dbReference type="NCBI Taxonomy" id="1396"/>
    <lineage>
        <taxon>Bacteria</taxon>
        <taxon>Bacillati</taxon>
        <taxon>Bacillota</taxon>
        <taxon>Bacilli</taxon>
        <taxon>Bacillales</taxon>
        <taxon>Bacillaceae</taxon>
        <taxon>Bacillus</taxon>
        <taxon>Bacillus cereus group</taxon>
    </lineage>
</organism>
<comment type="caution">
    <text evidence="2">The sequence shown here is derived from an EMBL/GenBank/DDBJ whole genome shotgun (WGS) entry which is preliminary data.</text>
</comment>
<dbReference type="AlphaFoldDB" id="A0A2C1LYI5"/>
<dbReference type="EMBL" id="NUMG01000010">
    <property type="protein sequence ID" value="PGU02825.1"/>
    <property type="molecule type" value="Genomic_DNA"/>
</dbReference>
<accession>A0A2C1LYI5</accession>
<feature type="transmembrane region" description="Helical" evidence="1">
    <location>
        <begin position="39"/>
        <end position="60"/>
    </location>
</feature>
<keyword evidence="1" id="KW-0812">Transmembrane</keyword>
<sequence>MARLAMWLKFLIIMVALSGILFCFLVVPQMAATIEGMPITLFMWVTALPFYVALLFAWKICTGITVQLFSEQHIKHLKNMSYLATSEVVLMRLALFTSSLVSKRR</sequence>
<proteinExistence type="predicted"/>
<gene>
    <name evidence="2" type="ORF">COD19_10855</name>
</gene>
<reference evidence="2 3" key="1">
    <citation type="submission" date="2017-09" db="EMBL/GenBank/DDBJ databases">
        <title>Large-scale bioinformatics analysis of Bacillus genomes uncovers conserved roles of natural products in bacterial physiology.</title>
        <authorList>
            <consortium name="Agbiome Team Llc"/>
            <person name="Bleich R.M."/>
            <person name="Grubbs K.J."/>
            <person name="Santa Maria K.C."/>
            <person name="Allen S.E."/>
            <person name="Farag S."/>
            <person name="Shank E.A."/>
            <person name="Bowers A."/>
        </authorList>
    </citation>
    <scope>NUCLEOTIDE SEQUENCE [LARGE SCALE GENOMIC DNA]</scope>
    <source>
        <strain evidence="2 3">AFS040105</strain>
    </source>
</reference>
<evidence type="ECO:0000313" key="2">
    <source>
        <dbReference type="EMBL" id="PGU02825.1"/>
    </source>
</evidence>